<organism evidence="1 2">
    <name type="scientific">Marinobacterium iners DSM 11526</name>
    <dbReference type="NCBI Taxonomy" id="1122198"/>
    <lineage>
        <taxon>Bacteria</taxon>
        <taxon>Pseudomonadati</taxon>
        <taxon>Pseudomonadota</taxon>
        <taxon>Gammaproteobacteria</taxon>
        <taxon>Oceanospirillales</taxon>
        <taxon>Oceanospirillaceae</taxon>
        <taxon>Marinobacterium</taxon>
    </lineage>
</organism>
<reference evidence="2" key="1">
    <citation type="submission" date="2016-10" db="EMBL/GenBank/DDBJ databases">
        <authorList>
            <person name="Varghese N."/>
            <person name="Submissions S."/>
        </authorList>
    </citation>
    <scope>NUCLEOTIDE SEQUENCE [LARGE SCALE GENOMIC DNA]</scope>
    <source>
        <strain evidence="2">DSM 11526</strain>
    </source>
</reference>
<dbReference type="Proteomes" id="UP000242469">
    <property type="component" value="Unassembled WGS sequence"/>
</dbReference>
<evidence type="ECO:0000313" key="1">
    <source>
        <dbReference type="EMBL" id="SEB01763.1"/>
    </source>
</evidence>
<proteinExistence type="predicted"/>
<dbReference type="AlphaFoldDB" id="A0A1H4FWN1"/>
<name>A0A1H4FWN1_9GAMM</name>
<protein>
    <submittedName>
        <fullName evidence="1">Uncharacterized protein</fullName>
    </submittedName>
</protein>
<keyword evidence="2" id="KW-1185">Reference proteome</keyword>
<dbReference type="EMBL" id="FNRJ01000013">
    <property type="protein sequence ID" value="SEB01763.1"/>
    <property type="molecule type" value="Genomic_DNA"/>
</dbReference>
<accession>A0A1H4FWN1</accession>
<gene>
    <name evidence="1" type="ORF">SAMN02745729_11329</name>
</gene>
<dbReference type="STRING" id="1122198.SAMN02745729_11329"/>
<evidence type="ECO:0000313" key="2">
    <source>
        <dbReference type="Proteomes" id="UP000242469"/>
    </source>
</evidence>
<sequence>MRSKFACWFHVAEMPSARTIGKPTVLFLLAVLLFYGFEGGAVPKPGDESLAVNSTDLLLDNTQTDTDLFLPQPLHISCDSLPAPCLDEIADQRASTFEASYQSRAPPVAFFCGSHNTIG</sequence>